<name>A0AAE0J1C6_9PEZI</name>
<comment type="caution">
    <text evidence="4">The sequence shown here is derived from an EMBL/GenBank/DDBJ whole genome shotgun (WGS) entry which is preliminary data.</text>
</comment>
<dbReference type="Pfam" id="PF00106">
    <property type="entry name" value="adh_short"/>
    <property type="match status" value="1"/>
</dbReference>
<feature type="chain" id="PRO_5041908956" evidence="3">
    <location>
        <begin position="24"/>
        <end position="325"/>
    </location>
</feature>
<proteinExistence type="inferred from homology"/>
<dbReference type="PANTHER" id="PTHR43899">
    <property type="entry name" value="RH59310P"/>
    <property type="match status" value="1"/>
</dbReference>
<reference evidence="4" key="1">
    <citation type="journal article" date="2023" name="Mol. Phylogenet. Evol.">
        <title>Genome-scale phylogeny and comparative genomics of the fungal order Sordariales.</title>
        <authorList>
            <person name="Hensen N."/>
            <person name="Bonometti L."/>
            <person name="Westerberg I."/>
            <person name="Brannstrom I.O."/>
            <person name="Guillou S."/>
            <person name="Cros-Aarteil S."/>
            <person name="Calhoun S."/>
            <person name="Haridas S."/>
            <person name="Kuo A."/>
            <person name="Mondo S."/>
            <person name="Pangilinan J."/>
            <person name="Riley R."/>
            <person name="LaButti K."/>
            <person name="Andreopoulos B."/>
            <person name="Lipzen A."/>
            <person name="Chen C."/>
            <person name="Yan M."/>
            <person name="Daum C."/>
            <person name="Ng V."/>
            <person name="Clum A."/>
            <person name="Steindorff A."/>
            <person name="Ohm R.A."/>
            <person name="Martin F."/>
            <person name="Silar P."/>
            <person name="Natvig D.O."/>
            <person name="Lalanne C."/>
            <person name="Gautier V."/>
            <person name="Ament-Velasquez S.L."/>
            <person name="Kruys A."/>
            <person name="Hutchinson M.I."/>
            <person name="Powell A.J."/>
            <person name="Barry K."/>
            <person name="Miller A.N."/>
            <person name="Grigoriev I.V."/>
            <person name="Debuchy R."/>
            <person name="Gladieux P."/>
            <person name="Hiltunen Thoren M."/>
            <person name="Johannesson H."/>
        </authorList>
    </citation>
    <scope>NUCLEOTIDE SEQUENCE</scope>
    <source>
        <strain evidence="4">SMH4131-1</strain>
    </source>
</reference>
<evidence type="ECO:0000256" key="2">
    <source>
        <dbReference type="ARBA" id="ARBA00023002"/>
    </source>
</evidence>
<sequence>MMSTPSIPPFLVWLGVLAAVVLAIKATNTISVYLRPSKLRRYAHTSRDGRPPWVLVTGASDGIGKALSNELADSGFNVVLHGRNRTKLLNVQSELSQAHPARSFRLLVADATQCQPEVFKDIADQLSDLHLTGLVNNVGGGGSGTLFATLDHYTAENTIEIVNMNALFPTLLIGSLLPTLVQNGPALLMSTGSITDAGVPLVSAYSASKGYLKTLAESLTREVKIAGWDIEVLHLRVGVVTGVAGNKSKPSMFMPSAPVFAKAALARVGCGSPVIIPYWGHTLQVAPLDFMPVWLVDMIIEYSLRDIGSVFTNTPATNDEAAKTK</sequence>
<protein>
    <submittedName>
        <fullName evidence="4">Short chain dehydrogenase/reductase</fullName>
    </submittedName>
</protein>
<dbReference type="InterPro" id="IPR002347">
    <property type="entry name" value="SDR_fam"/>
</dbReference>
<keyword evidence="2" id="KW-0560">Oxidoreductase</keyword>
<keyword evidence="3" id="KW-0732">Signal</keyword>
<evidence type="ECO:0000256" key="1">
    <source>
        <dbReference type="ARBA" id="ARBA00006484"/>
    </source>
</evidence>
<dbReference type="InterPro" id="IPR051019">
    <property type="entry name" value="VLCFA-Steroid_DH"/>
</dbReference>
<dbReference type="PANTHER" id="PTHR43899:SF13">
    <property type="entry name" value="RH59310P"/>
    <property type="match status" value="1"/>
</dbReference>
<feature type="signal peptide" evidence="3">
    <location>
        <begin position="1"/>
        <end position="23"/>
    </location>
</feature>
<dbReference type="GO" id="GO:0016491">
    <property type="term" value="F:oxidoreductase activity"/>
    <property type="evidence" value="ECO:0007669"/>
    <property type="project" value="UniProtKB-KW"/>
</dbReference>
<dbReference type="Proteomes" id="UP001286456">
    <property type="component" value="Unassembled WGS sequence"/>
</dbReference>
<dbReference type="SUPFAM" id="SSF51735">
    <property type="entry name" value="NAD(P)-binding Rossmann-fold domains"/>
    <property type="match status" value="1"/>
</dbReference>
<dbReference type="EMBL" id="JAUEPO010000001">
    <property type="protein sequence ID" value="KAK3335124.1"/>
    <property type="molecule type" value="Genomic_DNA"/>
</dbReference>
<accession>A0AAE0J1C6</accession>
<keyword evidence="5" id="KW-1185">Reference proteome</keyword>
<dbReference type="Gene3D" id="3.40.50.720">
    <property type="entry name" value="NAD(P)-binding Rossmann-like Domain"/>
    <property type="match status" value="1"/>
</dbReference>
<dbReference type="AlphaFoldDB" id="A0AAE0J1C6"/>
<gene>
    <name evidence="4" type="ORF">B0T19DRAFT_405658</name>
</gene>
<evidence type="ECO:0000313" key="5">
    <source>
        <dbReference type="Proteomes" id="UP001286456"/>
    </source>
</evidence>
<evidence type="ECO:0000256" key="3">
    <source>
        <dbReference type="SAM" id="SignalP"/>
    </source>
</evidence>
<evidence type="ECO:0000313" key="4">
    <source>
        <dbReference type="EMBL" id="KAK3335124.1"/>
    </source>
</evidence>
<reference evidence="4" key="2">
    <citation type="submission" date="2023-06" db="EMBL/GenBank/DDBJ databases">
        <authorList>
            <consortium name="Lawrence Berkeley National Laboratory"/>
            <person name="Haridas S."/>
            <person name="Hensen N."/>
            <person name="Bonometti L."/>
            <person name="Westerberg I."/>
            <person name="Brannstrom I.O."/>
            <person name="Guillou S."/>
            <person name="Cros-Aarteil S."/>
            <person name="Calhoun S."/>
            <person name="Kuo A."/>
            <person name="Mondo S."/>
            <person name="Pangilinan J."/>
            <person name="Riley R."/>
            <person name="Labutti K."/>
            <person name="Andreopoulos B."/>
            <person name="Lipzen A."/>
            <person name="Chen C."/>
            <person name="Yanf M."/>
            <person name="Daum C."/>
            <person name="Ng V."/>
            <person name="Clum A."/>
            <person name="Steindorff A."/>
            <person name="Ohm R."/>
            <person name="Martin F."/>
            <person name="Silar P."/>
            <person name="Natvig D."/>
            <person name="Lalanne C."/>
            <person name="Gautier V."/>
            <person name="Ament-Velasquez S.L."/>
            <person name="Kruys A."/>
            <person name="Hutchinson M.I."/>
            <person name="Powell A.J."/>
            <person name="Barry K."/>
            <person name="Miller A.N."/>
            <person name="Grigoriev I.V."/>
            <person name="Debuchy R."/>
            <person name="Gladieux P."/>
            <person name="Thoren M.H."/>
            <person name="Johannesson H."/>
        </authorList>
    </citation>
    <scope>NUCLEOTIDE SEQUENCE</scope>
    <source>
        <strain evidence="4">SMH4131-1</strain>
    </source>
</reference>
<dbReference type="GO" id="GO:0005783">
    <property type="term" value="C:endoplasmic reticulum"/>
    <property type="evidence" value="ECO:0007669"/>
    <property type="project" value="TreeGrafter"/>
</dbReference>
<dbReference type="PRINTS" id="PR00081">
    <property type="entry name" value="GDHRDH"/>
</dbReference>
<dbReference type="InterPro" id="IPR036291">
    <property type="entry name" value="NAD(P)-bd_dom_sf"/>
</dbReference>
<organism evidence="4 5">
    <name type="scientific">Cercophora scortea</name>
    <dbReference type="NCBI Taxonomy" id="314031"/>
    <lineage>
        <taxon>Eukaryota</taxon>
        <taxon>Fungi</taxon>
        <taxon>Dikarya</taxon>
        <taxon>Ascomycota</taxon>
        <taxon>Pezizomycotina</taxon>
        <taxon>Sordariomycetes</taxon>
        <taxon>Sordariomycetidae</taxon>
        <taxon>Sordariales</taxon>
        <taxon>Lasiosphaeriaceae</taxon>
        <taxon>Cercophora</taxon>
    </lineage>
</organism>
<comment type="similarity">
    <text evidence="1">Belongs to the short-chain dehydrogenases/reductases (SDR) family.</text>
</comment>